<keyword evidence="7" id="KW-1185">Reference proteome</keyword>
<comment type="caution">
    <text evidence="6">The sequence shown here is derived from an EMBL/GenBank/DDBJ whole genome shotgun (WGS) entry which is preliminary data.</text>
</comment>
<evidence type="ECO:0000313" key="7">
    <source>
        <dbReference type="Proteomes" id="UP000594638"/>
    </source>
</evidence>
<evidence type="ECO:0000256" key="3">
    <source>
        <dbReference type="ARBA" id="ARBA00023163"/>
    </source>
</evidence>
<keyword evidence="2" id="KW-0238">DNA-binding</keyword>
<dbReference type="InterPro" id="IPR036093">
    <property type="entry name" value="NAC_dom_sf"/>
</dbReference>
<keyword evidence="4" id="KW-0539">Nucleus</keyword>
<keyword evidence="1" id="KW-0805">Transcription regulation</keyword>
<dbReference type="PANTHER" id="PTHR31719:SF94">
    <property type="entry name" value="PROTEIN ATAF2"/>
    <property type="match status" value="1"/>
</dbReference>
<feature type="domain" description="NAC" evidence="5">
    <location>
        <begin position="15"/>
        <end position="134"/>
    </location>
</feature>
<dbReference type="Gramene" id="OE9A055210T1">
    <property type="protein sequence ID" value="OE9A055210C1"/>
    <property type="gene ID" value="OE9A055210"/>
</dbReference>
<dbReference type="GO" id="GO:0003677">
    <property type="term" value="F:DNA binding"/>
    <property type="evidence" value="ECO:0007669"/>
    <property type="project" value="UniProtKB-KW"/>
</dbReference>
<dbReference type="SUPFAM" id="SSF101941">
    <property type="entry name" value="NAC domain"/>
    <property type="match status" value="1"/>
</dbReference>
<proteinExistence type="predicted"/>
<evidence type="ECO:0000259" key="5">
    <source>
        <dbReference type="PROSITE" id="PS51005"/>
    </source>
</evidence>
<organism evidence="6 7">
    <name type="scientific">Olea europaea subsp. europaea</name>
    <dbReference type="NCBI Taxonomy" id="158383"/>
    <lineage>
        <taxon>Eukaryota</taxon>
        <taxon>Viridiplantae</taxon>
        <taxon>Streptophyta</taxon>
        <taxon>Embryophyta</taxon>
        <taxon>Tracheophyta</taxon>
        <taxon>Spermatophyta</taxon>
        <taxon>Magnoliopsida</taxon>
        <taxon>eudicotyledons</taxon>
        <taxon>Gunneridae</taxon>
        <taxon>Pentapetalae</taxon>
        <taxon>asterids</taxon>
        <taxon>lamiids</taxon>
        <taxon>Lamiales</taxon>
        <taxon>Oleaceae</taxon>
        <taxon>Oleeae</taxon>
        <taxon>Olea</taxon>
    </lineage>
</organism>
<dbReference type="PANTHER" id="PTHR31719">
    <property type="entry name" value="NAC TRANSCRIPTION FACTOR 56"/>
    <property type="match status" value="1"/>
</dbReference>
<dbReference type="Gene3D" id="2.170.150.80">
    <property type="entry name" value="NAC domain"/>
    <property type="match status" value="1"/>
</dbReference>
<reference evidence="6 7" key="1">
    <citation type="submission" date="2019-12" db="EMBL/GenBank/DDBJ databases">
        <authorList>
            <person name="Alioto T."/>
            <person name="Alioto T."/>
            <person name="Gomez Garrido J."/>
        </authorList>
    </citation>
    <scope>NUCLEOTIDE SEQUENCE [LARGE SCALE GENOMIC DNA]</scope>
</reference>
<dbReference type="EMBL" id="CACTIH010003744">
    <property type="protein sequence ID" value="CAA2983815.1"/>
    <property type="molecule type" value="Genomic_DNA"/>
</dbReference>
<dbReference type="InterPro" id="IPR003441">
    <property type="entry name" value="NAC-dom"/>
</dbReference>
<evidence type="ECO:0000313" key="6">
    <source>
        <dbReference type="EMBL" id="CAA2983815.1"/>
    </source>
</evidence>
<gene>
    <name evidence="6" type="ORF">OLEA9_A055210</name>
</gene>
<accession>A0A8S0RUW3</accession>
<dbReference type="GO" id="GO:0006355">
    <property type="term" value="P:regulation of DNA-templated transcription"/>
    <property type="evidence" value="ECO:0007669"/>
    <property type="project" value="InterPro"/>
</dbReference>
<dbReference type="Proteomes" id="UP000594638">
    <property type="component" value="Unassembled WGS sequence"/>
</dbReference>
<evidence type="ECO:0000256" key="1">
    <source>
        <dbReference type="ARBA" id="ARBA00023015"/>
    </source>
</evidence>
<dbReference type="OrthoDB" id="1848784at2759"/>
<dbReference type="Pfam" id="PF02365">
    <property type="entry name" value="NAM"/>
    <property type="match status" value="1"/>
</dbReference>
<dbReference type="AlphaFoldDB" id="A0A8S0RUW3"/>
<dbReference type="PROSITE" id="PS51005">
    <property type="entry name" value="NAC"/>
    <property type="match status" value="1"/>
</dbReference>
<keyword evidence="3" id="KW-0804">Transcription</keyword>
<evidence type="ECO:0000256" key="4">
    <source>
        <dbReference type="ARBA" id="ARBA00023242"/>
    </source>
</evidence>
<evidence type="ECO:0000256" key="2">
    <source>
        <dbReference type="ARBA" id="ARBA00023125"/>
    </source>
</evidence>
<sequence length="134" mass="15400">MAAQERSDFSVQENVPLGYRFKPTDLELLYYLNLKIMIKPLLIDAIKDVDLYQYHPHDLFQTRMNGTKEGYFFTSRTKKYPKGGRPDRAAADGYWKANGSNVIVRSNGQDVGQKRCSSIMKGNLRMIMEQKLTG</sequence>
<protein>
    <submittedName>
        <fullName evidence="6">NAC domain-containing 72-like</fullName>
    </submittedName>
</protein>
<name>A0A8S0RUW3_OLEEU</name>